<feature type="non-terminal residue" evidence="1">
    <location>
        <position position="103"/>
    </location>
</feature>
<dbReference type="InParanoid" id="E9I6C1"/>
<gene>
    <name evidence="1" type="ORF">DAPPUDRAFT_343669</name>
</gene>
<accession>E9I6C1</accession>
<dbReference type="AlphaFoldDB" id="E9I6C1"/>
<sequence length="103" mass="12184">MVCRRVVRQGVVVATWHPIAGPLYWRFVDESECNAPDGYDITDDIDFATVFMSGMYRGKSFLSFKEYCLRDISKTLEIWNEELEEYGYVEDYCWRLEKMAEKA</sequence>
<dbReference type="HOGENOM" id="CLU_2270407_0_0_1"/>
<evidence type="ECO:0000313" key="1">
    <source>
        <dbReference type="EMBL" id="EFX60459.1"/>
    </source>
</evidence>
<reference evidence="1 2" key="1">
    <citation type="journal article" date="2011" name="Science">
        <title>The ecoresponsive genome of Daphnia pulex.</title>
        <authorList>
            <person name="Colbourne J.K."/>
            <person name="Pfrender M.E."/>
            <person name="Gilbert D."/>
            <person name="Thomas W.K."/>
            <person name="Tucker A."/>
            <person name="Oakley T.H."/>
            <person name="Tokishita S."/>
            <person name="Aerts A."/>
            <person name="Arnold G.J."/>
            <person name="Basu M.K."/>
            <person name="Bauer D.J."/>
            <person name="Caceres C.E."/>
            <person name="Carmel L."/>
            <person name="Casola C."/>
            <person name="Choi J.H."/>
            <person name="Detter J.C."/>
            <person name="Dong Q."/>
            <person name="Dusheyko S."/>
            <person name="Eads B.D."/>
            <person name="Frohlich T."/>
            <person name="Geiler-Samerotte K.A."/>
            <person name="Gerlach D."/>
            <person name="Hatcher P."/>
            <person name="Jogdeo S."/>
            <person name="Krijgsveld J."/>
            <person name="Kriventseva E.V."/>
            <person name="Kultz D."/>
            <person name="Laforsch C."/>
            <person name="Lindquist E."/>
            <person name="Lopez J."/>
            <person name="Manak J.R."/>
            <person name="Muller J."/>
            <person name="Pangilinan J."/>
            <person name="Patwardhan R.P."/>
            <person name="Pitluck S."/>
            <person name="Pritham E.J."/>
            <person name="Rechtsteiner A."/>
            <person name="Rho M."/>
            <person name="Rogozin I.B."/>
            <person name="Sakarya O."/>
            <person name="Salamov A."/>
            <person name="Schaack S."/>
            <person name="Shapiro H."/>
            <person name="Shiga Y."/>
            <person name="Skalitzky C."/>
            <person name="Smith Z."/>
            <person name="Souvorov A."/>
            <person name="Sung W."/>
            <person name="Tang Z."/>
            <person name="Tsuchiya D."/>
            <person name="Tu H."/>
            <person name="Vos H."/>
            <person name="Wang M."/>
            <person name="Wolf Y.I."/>
            <person name="Yamagata H."/>
            <person name="Yamada T."/>
            <person name="Ye Y."/>
            <person name="Shaw J.R."/>
            <person name="Andrews J."/>
            <person name="Crease T.J."/>
            <person name="Tang H."/>
            <person name="Lucas S.M."/>
            <person name="Robertson H.M."/>
            <person name="Bork P."/>
            <person name="Koonin E.V."/>
            <person name="Zdobnov E.M."/>
            <person name="Grigoriev I.V."/>
            <person name="Lynch M."/>
            <person name="Boore J.L."/>
        </authorList>
    </citation>
    <scope>NUCLEOTIDE SEQUENCE [LARGE SCALE GENOMIC DNA]</scope>
</reference>
<keyword evidence="2" id="KW-1185">Reference proteome</keyword>
<evidence type="ECO:0000313" key="2">
    <source>
        <dbReference type="Proteomes" id="UP000000305"/>
    </source>
</evidence>
<organism evidence="1 2">
    <name type="scientific">Daphnia pulex</name>
    <name type="common">Water flea</name>
    <dbReference type="NCBI Taxonomy" id="6669"/>
    <lineage>
        <taxon>Eukaryota</taxon>
        <taxon>Metazoa</taxon>
        <taxon>Ecdysozoa</taxon>
        <taxon>Arthropoda</taxon>
        <taxon>Crustacea</taxon>
        <taxon>Branchiopoda</taxon>
        <taxon>Diplostraca</taxon>
        <taxon>Cladocera</taxon>
        <taxon>Anomopoda</taxon>
        <taxon>Daphniidae</taxon>
        <taxon>Daphnia</taxon>
    </lineage>
</organism>
<dbReference type="Proteomes" id="UP000000305">
    <property type="component" value="Unassembled WGS sequence"/>
</dbReference>
<proteinExistence type="predicted"/>
<dbReference type="EMBL" id="GL736357">
    <property type="protein sequence ID" value="EFX60459.1"/>
    <property type="molecule type" value="Genomic_DNA"/>
</dbReference>
<dbReference type="KEGG" id="dpx:DAPPUDRAFT_343669"/>
<name>E9I6C1_DAPPU</name>
<protein>
    <submittedName>
        <fullName evidence="1">Uncharacterized protein</fullName>
    </submittedName>
</protein>